<dbReference type="EMBL" id="JBAKIA010000006">
    <property type="protein sequence ID" value="MEJ8474821.1"/>
    <property type="molecule type" value="Genomic_DNA"/>
</dbReference>
<dbReference type="Proteomes" id="UP001385499">
    <property type="component" value="Unassembled WGS sequence"/>
</dbReference>
<keyword evidence="2" id="KW-0449">Lipoprotein</keyword>
<protein>
    <submittedName>
        <fullName evidence="2">ABC-type transport auxiliary lipoprotein family protein</fullName>
    </submittedName>
</protein>
<sequence>MVKRAEGNSSDRRQFLTVLGGGLLLAGCAGGNTPAAFYGLSASVPSEVAGRSRGVQVLVKRPRALKTLDSEYIAVVDKGPVFSYFPKAAWTDSLPSVVQTKLVQTLQGTGRFRGVGFPGDGLLIDYQLLTELRAFELQIDGPNRGVVEISAKLVNDRNGRTIGSRGFRAEARSPGTTVEQAVEALNTAADQVFAEMAAWIVQKV</sequence>
<dbReference type="SUPFAM" id="SSF159594">
    <property type="entry name" value="XCC0632-like"/>
    <property type="match status" value="1"/>
</dbReference>
<gene>
    <name evidence="2" type="ORF">V6575_12055</name>
</gene>
<keyword evidence="3" id="KW-1185">Reference proteome</keyword>
<evidence type="ECO:0000259" key="1">
    <source>
        <dbReference type="Pfam" id="PF03886"/>
    </source>
</evidence>
<dbReference type="InterPro" id="IPR006311">
    <property type="entry name" value="TAT_signal"/>
</dbReference>
<dbReference type="Pfam" id="PF03886">
    <property type="entry name" value="ABC_trans_aux"/>
    <property type="match status" value="1"/>
</dbReference>
<dbReference type="Gene3D" id="3.40.50.10610">
    <property type="entry name" value="ABC-type transport auxiliary lipoprotein component"/>
    <property type="match status" value="1"/>
</dbReference>
<organism evidence="2 3">
    <name type="scientific">Roseibium algae</name>
    <dbReference type="NCBI Taxonomy" id="3123038"/>
    <lineage>
        <taxon>Bacteria</taxon>
        <taxon>Pseudomonadati</taxon>
        <taxon>Pseudomonadota</taxon>
        <taxon>Alphaproteobacteria</taxon>
        <taxon>Hyphomicrobiales</taxon>
        <taxon>Stappiaceae</taxon>
        <taxon>Roseibium</taxon>
    </lineage>
</organism>
<dbReference type="PROSITE" id="PS51257">
    <property type="entry name" value="PROKAR_LIPOPROTEIN"/>
    <property type="match status" value="1"/>
</dbReference>
<proteinExistence type="predicted"/>
<dbReference type="PROSITE" id="PS51318">
    <property type="entry name" value="TAT"/>
    <property type="match status" value="1"/>
</dbReference>
<evidence type="ECO:0000313" key="3">
    <source>
        <dbReference type="Proteomes" id="UP001385499"/>
    </source>
</evidence>
<reference evidence="2 3" key="1">
    <citation type="submission" date="2024-02" db="EMBL/GenBank/DDBJ databases">
        <title>Roseibium algae sp. nov., isolated from marine alga (Grateloupia sp.), showing potential in myo-inositol conversion.</title>
        <authorList>
            <person name="Wang Y."/>
        </authorList>
    </citation>
    <scope>NUCLEOTIDE SEQUENCE [LARGE SCALE GENOMIC DNA]</scope>
    <source>
        <strain evidence="2 3">H3510</strain>
    </source>
</reference>
<feature type="domain" description="ABC-type transport auxiliary lipoprotein component" evidence="1">
    <location>
        <begin position="38"/>
        <end position="197"/>
    </location>
</feature>
<dbReference type="RefSeq" id="WP_340274588.1">
    <property type="nucleotide sequence ID" value="NZ_JBAKIA010000006.1"/>
</dbReference>
<accession>A0ABU8TKZ3</accession>
<dbReference type="InterPro" id="IPR005586">
    <property type="entry name" value="ABC_trans_aux"/>
</dbReference>
<name>A0ABU8TKZ3_9HYPH</name>
<comment type="caution">
    <text evidence="2">The sequence shown here is derived from an EMBL/GenBank/DDBJ whole genome shotgun (WGS) entry which is preliminary data.</text>
</comment>
<evidence type="ECO:0000313" key="2">
    <source>
        <dbReference type="EMBL" id="MEJ8474821.1"/>
    </source>
</evidence>